<feature type="domain" description="ATPase AAA-type core" evidence="1">
    <location>
        <begin position="31"/>
        <end position="349"/>
    </location>
</feature>
<dbReference type="Proteomes" id="UP001597546">
    <property type="component" value="Unassembled WGS sequence"/>
</dbReference>
<protein>
    <submittedName>
        <fullName evidence="2">AAA family ATPase</fullName>
    </submittedName>
</protein>
<reference evidence="3" key="1">
    <citation type="journal article" date="2019" name="Int. J. Syst. Evol. Microbiol.">
        <title>The Global Catalogue of Microorganisms (GCM) 10K type strain sequencing project: providing services to taxonomists for standard genome sequencing and annotation.</title>
        <authorList>
            <consortium name="The Broad Institute Genomics Platform"/>
            <consortium name="The Broad Institute Genome Sequencing Center for Infectious Disease"/>
            <person name="Wu L."/>
            <person name="Ma J."/>
        </authorList>
    </citation>
    <scope>NUCLEOTIDE SEQUENCE [LARGE SCALE GENOMIC DNA]</scope>
    <source>
        <strain evidence="3">KCTC 42456</strain>
    </source>
</reference>
<dbReference type="SUPFAM" id="SSF52540">
    <property type="entry name" value="P-loop containing nucleoside triphosphate hydrolases"/>
    <property type="match status" value="1"/>
</dbReference>
<organism evidence="2 3">
    <name type="scientific">Pedobacter alpinus</name>
    <dbReference type="NCBI Taxonomy" id="1590643"/>
    <lineage>
        <taxon>Bacteria</taxon>
        <taxon>Pseudomonadati</taxon>
        <taxon>Bacteroidota</taxon>
        <taxon>Sphingobacteriia</taxon>
        <taxon>Sphingobacteriales</taxon>
        <taxon>Sphingobacteriaceae</taxon>
        <taxon>Pedobacter</taxon>
    </lineage>
</organism>
<accession>A0ABW5TM55</accession>
<dbReference type="InterPro" id="IPR014555">
    <property type="entry name" value="RecF-like"/>
</dbReference>
<dbReference type="PANTHER" id="PTHR32182:SF22">
    <property type="entry name" value="ATP-DEPENDENT ENDONUCLEASE, OLD FAMILY-RELATED"/>
    <property type="match status" value="1"/>
</dbReference>
<name>A0ABW5TM55_9SPHI</name>
<evidence type="ECO:0000259" key="1">
    <source>
        <dbReference type="Pfam" id="PF13304"/>
    </source>
</evidence>
<evidence type="ECO:0000313" key="2">
    <source>
        <dbReference type="EMBL" id="MFD2730186.1"/>
    </source>
</evidence>
<keyword evidence="3" id="KW-1185">Reference proteome</keyword>
<dbReference type="InterPro" id="IPR003959">
    <property type="entry name" value="ATPase_AAA_core"/>
</dbReference>
<dbReference type="PIRSF" id="PIRSF029347">
    <property type="entry name" value="RecF"/>
    <property type="match status" value="1"/>
</dbReference>
<dbReference type="InterPro" id="IPR027417">
    <property type="entry name" value="P-loop_NTPase"/>
</dbReference>
<dbReference type="PANTHER" id="PTHR32182">
    <property type="entry name" value="DNA REPLICATION AND REPAIR PROTEIN RECF"/>
    <property type="match status" value="1"/>
</dbReference>
<gene>
    <name evidence="2" type="ORF">ACFSSE_00560</name>
</gene>
<evidence type="ECO:0000313" key="3">
    <source>
        <dbReference type="Proteomes" id="UP001597546"/>
    </source>
</evidence>
<proteinExistence type="predicted"/>
<comment type="caution">
    <text evidence="2">The sequence shown here is derived from an EMBL/GenBank/DDBJ whole genome shotgun (WGS) entry which is preliminary data.</text>
</comment>
<dbReference type="RefSeq" id="WP_379041208.1">
    <property type="nucleotide sequence ID" value="NZ_JBHSKW010000008.1"/>
</dbReference>
<dbReference type="Pfam" id="PF13304">
    <property type="entry name" value="AAA_21"/>
    <property type="match status" value="1"/>
</dbReference>
<dbReference type="CDD" id="cd00267">
    <property type="entry name" value="ABC_ATPase"/>
    <property type="match status" value="1"/>
</dbReference>
<dbReference type="Gene3D" id="3.40.50.300">
    <property type="entry name" value="P-loop containing nucleotide triphosphate hydrolases"/>
    <property type="match status" value="2"/>
</dbReference>
<dbReference type="EMBL" id="JBHULV010000003">
    <property type="protein sequence ID" value="MFD2730186.1"/>
    <property type="molecule type" value="Genomic_DNA"/>
</dbReference>
<sequence>MSKFNTLYLTKLHLKGYKSILDCEFELKNGLNIIIGKNGAGKSNLFEFIENVVSEYRLEKNFKYSKLDFSSVNKNNFTLEYERIVSDAEQYKEGLASRFELTRFFSINGRKKLKDILGTSSKNKIEFESQKSNLSESLFQFFYKLKYLYPYCTSIKYNLPKNLFYVNKPGSITIDLADNLWDVSNTLSFIHNIFLDMEIDDTLNLNKTNSDNLDFTEIDIDSINYNEFIDNIVIPSEILENLRLFSPIKDLKFSKNITVYVDENNYTIENLKLEFLINDSWLTWSQLSDGSKRLFYLITEITENDGLILIEEPELGIHPHQFELLMDFIKQQSETKQILISTHSPKALDHLNKDELGNILIASYEKGKGTQVRNLTDEQIQNASKYMDEVAFLSDYWLMSDLEE</sequence>